<name>A0ABQ5IIC6_9ASTR</name>
<gene>
    <name evidence="2" type="ORF">Tco_1109864</name>
</gene>
<evidence type="ECO:0000256" key="1">
    <source>
        <dbReference type="SAM" id="MobiDB-lite"/>
    </source>
</evidence>
<sequence length="139" mass="14997">MKKNRDASDELDNVKMNDEMDLFAFINHVDPTKVRIEEREVAEGEVPLLQLTRGRVVPLAGVNDQGNINVQGAGNDDMNEEGNDATEADQTEQGDHVVHVGGIDIVADDEAQAIVGDKLKRIRKKRKAADGAGGSGLPP</sequence>
<evidence type="ECO:0000313" key="2">
    <source>
        <dbReference type="EMBL" id="GJT99525.1"/>
    </source>
</evidence>
<accession>A0ABQ5IIC6</accession>
<organism evidence="2 3">
    <name type="scientific">Tanacetum coccineum</name>
    <dbReference type="NCBI Taxonomy" id="301880"/>
    <lineage>
        <taxon>Eukaryota</taxon>
        <taxon>Viridiplantae</taxon>
        <taxon>Streptophyta</taxon>
        <taxon>Embryophyta</taxon>
        <taxon>Tracheophyta</taxon>
        <taxon>Spermatophyta</taxon>
        <taxon>Magnoliopsida</taxon>
        <taxon>eudicotyledons</taxon>
        <taxon>Gunneridae</taxon>
        <taxon>Pentapetalae</taxon>
        <taxon>asterids</taxon>
        <taxon>campanulids</taxon>
        <taxon>Asterales</taxon>
        <taxon>Asteraceae</taxon>
        <taxon>Asteroideae</taxon>
        <taxon>Anthemideae</taxon>
        <taxon>Anthemidinae</taxon>
        <taxon>Tanacetum</taxon>
    </lineage>
</organism>
<protein>
    <submittedName>
        <fullName evidence="2">Uncharacterized protein</fullName>
    </submittedName>
</protein>
<keyword evidence="3" id="KW-1185">Reference proteome</keyword>
<dbReference type="EMBL" id="BQNB010020779">
    <property type="protein sequence ID" value="GJT99525.1"/>
    <property type="molecule type" value="Genomic_DNA"/>
</dbReference>
<reference evidence="2" key="2">
    <citation type="submission" date="2022-01" db="EMBL/GenBank/DDBJ databases">
        <authorList>
            <person name="Yamashiro T."/>
            <person name="Shiraishi A."/>
            <person name="Satake H."/>
            <person name="Nakayama K."/>
        </authorList>
    </citation>
    <scope>NUCLEOTIDE SEQUENCE</scope>
</reference>
<proteinExistence type="predicted"/>
<feature type="region of interest" description="Disordered" evidence="1">
    <location>
        <begin position="64"/>
        <end position="93"/>
    </location>
</feature>
<comment type="caution">
    <text evidence="2">The sequence shown here is derived from an EMBL/GenBank/DDBJ whole genome shotgun (WGS) entry which is preliminary data.</text>
</comment>
<dbReference type="Proteomes" id="UP001151760">
    <property type="component" value="Unassembled WGS sequence"/>
</dbReference>
<feature type="compositionally biased region" description="Acidic residues" evidence="1">
    <location>
        <begin position="77"/>
        <end position="92"/>
    </location>
</feature>
<evidence type="ECO:0000313" key="3">
    <source>
        <dbReference type="Proteomes" id="UP001151760"/>
    </source>
</evidence>
<reference evidence="2" key="1">
    <citation type="journal article" date="2022" name="Int. J. Mol. Sci.">
        <title>Draft Genome of Tanacetum Coccineum: Genomic Comparison of Closely Related Tanacetum-Family Plants.</title>
        <authorList>
            <person name="Yamashiro T."/>
            <person name="Shiraishi A."/>
            <person name="Nakayama K."/>
            <person name="Satake H."/>
        </authorList>
    </citation>
    <scope>NUCLEOTIDE SEQUENCE</scope>
</reference>